<dbReference type="GO" id="GO:0016740">
    <property type="term" value="F:transferase activity"/>
    <property type="evidence" value="ECO:0007669"/>
    <property type="project" value="UniProtKB-KW"/>
</dbReference>
<protein>
    <submittedName>
        <fullName evidence="4">Sulfotransferase</fullName>
        <ecNumber evidence="4">2.8.2.-</ecNumber>
    </submittedName>
</protein>
<dbReference type="Gene3D" id="3.40.50.300">
    <property type="entry name" value="P-loop containing nucleotide triphosphate hydrolases"/>
    <property type="match status" value="1"/>
</dbReference>
<dbReference type="PANTHER" id="PTHR10605:SF56">
    <property type="entry name" value="BIFUNCTIONAL HEPARAN SULFATE N-DEACETYLASE_N-SULFOTRANSFERASE"/>
    <property type="match status" value="1"/>
</dbReference>
<dbReference type="SUPFAM" id="SSF52540">
    <property type="entry name" value="P-loop containing nucleoside triphosphate hydrolases"/>
    <property type="match status" value="1"/>
</dbReference>
<dbReference type="EMBL" id="JBGUAW010000009">
    <property type="protein sequence ID" value="MFA9461840.1"/>
    <property type="molecule type" value="Genomic_DNA"/>
</dbReference>
<name>A0ABV4U0I3_9GAMM</name>
<keyword evidence="1 4" id="KW-0808">Transferase</keyword>
<organism evidence="4 5">
    <name type="scientific">Thiohalorhabdus methylotrophus</name>
    <dbReference type="NCBI Taxonomy" id="3242694"/>
    <lineage>
        <taxon>Bacteria</taxon>
        <taxon>Pseudomonadati</taxon>
        <taxon>Pseudomonadota</taxon>
        <taxon>Gammaproteobacteria</taxon>
        <taxon>Thiohalorhabdales</taxon>
        <taxon>Thiohalorhabdaceae</taxon>
        <taxon>Thiohalorhabdus</taxon>
    </lineage>
</organism>
<dbReference type="Proteomes" id="UP001575181">
    <property type="component" value="Unassembled WGS sequence"/>
</dbReference>
<dbReference type="Pfam" id="PF00685">
    <property type="entry name" value="Sulfotransfer_1"/>
    <property type="match status" value="1"/>
</dbReference>
<dbReference type="EC" id="2.8.2.-" evidence="4"/>
<gene>
    <name evidence="4" type="ORF">ACERLL_13520</name>
</gene>
<dbReference type="InterPro" id="IPR037359">
    <property type="entry name" value="NST/OST"/>
</dbReference>
<dbReference type="InterPro" id="IPR000863">
    <property type="entry name" value="Sulfotransferase_dom"/>
</dbReference>
<keyword evidence="5" id="KW-1185">Reference proteome</keyword>
<comment type="caution">
    <text evidence="4">The sequence shown here is derived from an EMBL/GenBank/DDBJ whole genome shotgun (WGS) entry which is preliminary data.</text>
</comment>
<evidence type="ECO:0000313" key="4">
    <source>
        <dbReference type="EMBL" id="MFA9461840.1"/>
    </source>
</evidence>
<sequence length="295" mass="34131">MTRWPNTFIVGAAKSGTTSLHTYLGQHPQAFMSPVKEPHFFSGFSQQLGGYDIDQKQRYREYLGLFEGTEGFPVVGESSPSYLFDPYAPREIHETVPDARIVVLLRNPVERAFSHYMMDVRNGVQNLTFYEALLQDWNTESRGWWTSSLYIDLGLYATQLSRYLNYFEREQIGVFLFSELQANPSKLAKEVVTFLGLSPGPLDELDQSHAYNPYIDPRTEWAWKLLRFRPLHLALRSAIPRKARWWLWNNVLLKPGTKPEPDHRALQFLKNLYAPQIASLESMLGRSLPELRAGW</sequence>
<proteinExistence type="predicted"/>
<evidence type="ECO:0000259" key="3">
    <source>
        <dbReference type="Pfam" id="PF00685"/>
    </source>
</evidence>
<accession>A0ABV4U0I3</accession>
<dbReference type="RefSeq" id="WP_373656629.1">
    <property type="nucleotide sequence ID" value="NZ_JBGUAW010000009.1"/>
</dbReference>
<reference evidence="4 5" key="1">
    <citation type="submission" date="2024-08" db="EMBL/GenBank/DDBJ databases">
        <title>Whole-genome sequencing of halo(alkali)philic microorganisms from hypersaline lakes.</title>
        <authorList>
            <person name="Sorokin D.Y."/>
            <person name="Merkel A.Y."/>
            <person name="Messina E."/>
            <person name="Yakimov M."/>
        </authorList>
    </citation>
    <scope>NUCLEOTIDE SEQUENCE [LARGE SCALE GENOMIC DNA]</scope>
    <source>
        <strain evidence="4 5">Cl-TMA</strain>
    </source>
</reference>
<evidence type="ECO:0000256" key="2">
    <source>
        <dbReference type="ARBA" id="ARBA00023180"/>
    </source>
</evidence>
<keyword evidence="2" id="KW-0325">Glycoprotein</keyword>
<dbReference type="PANTHER" id="PTHR10605">
    <property type="entry name" value="HEPARAN SULFATE SULFOTRANSFERASE"/>
    <property type="match status" value="1"/>
</dbReference>
<evidence type="ECO:0000313" key="5">
    <source>
        <dbReference type="Proteomes" id="UP001575181"/>
    </source>
</evidence>
<feature type="domain" description="Sulfotransferase" evidence="3">
    <location>
        <begin position="6"/>
        <end position="206"/>
    </location>
</feature>
<evidence type="ECO:0000256" key="1">
    <source>
        <dbReference type="ARBA" id="ARBA00022679"/>
    </source>
</evidence>
<dbReference type="InterPro" id="IPR027417">
    <property type="entry name" value="P-loop_NTPase"/>
</dbReference>